<dbReference type="InterPro" id="IPR005025">
    <property type="entry name" value="FMN_Rdtase-like_dom"/>
</dbReference>
<evidence type="ECO:0000313" key="2">
    <source>
        <dbReference type="EMBL" id="PKZ42646.1"/>
    </source>
</evidence>
<dbReference type="EMBL" id="PKIZ01000002">
    <property type="protein sequence ID" value="PKZ42646.1"/>
    <property type="molecule type" value="Genomic_DNA"/>
</dbReference>
<feature type="domain" description="NADPH-dependent FMN reductase-like" evidence="1">
    <location>
        <begin position="1"/>
        <end position="152"/>
    </location>
</feature>
<gene>
    <name evidence="2" type="ORF">CYJ76_01925</name>
</gene>
<organism evidence="2 3">
    <name type="scientific">Kytococcus schroeteri</name>
    <dbReference type="NCBI Taxonomy" id="138300"/>
    <lineage>
        <taxon>Bacteria</taxon>
        <taxon>Bacillati</taxon>
        <taxon>Actinomycetota</taxon>
        <taxon>Actinomycetes</taxon>
        <taxon>Micrococcales</taxon>
        <taxon>Kytococcaceae</taxon>
        <taxon>Kytococcus</taxon>
    </lineage>
</organism>
<dbReference type="Pfam" id="PF03358">
    <property type="entry name" value="FMN_red"/>
    <property type="match status" value="1"/>
</dbReference>
<evidence type="ECO:0000313" key="3">
    <source>
        <dbReference type="Proteomes" id="UP000234206"/>
    </source>
</evidence>
<sequence length="193" mass="20637">MRIAVVIGSTRPGRKGEAVGRWVAEQATARVQAGEAAEGVEYELVDLAGFDLPLLSEPTVPGAANGQYENPATAAWARTIAPFDGYLFVTAEYNHSIPAAFKNAFDVLFVEWRHKAIGFVGYGAANGVRAVEHWRAVVANASMLQARNQAGVNVFTAFSPDGTFTAPEELVTTLRTTLGELEELTALAASRRA</sequence>
<protein>
    <submittedName>
        <fullName evidence="2">NADPH-dependent oxidoreductase</fullName>
    </submittedName>
</protein>
<dbReference type="OrthoDB" id="9812295at2"/>
<dbReference type="Proteomes" id="UP000234206">
    <property type="component" value="Unassembled WGS sequence"/>
</dbReference>
<dbReference type="AlphaFoldDB" id="A0A2I1PDE7"/>
<comment type="caution">
    <text evidence="2">The sequence shown here is derived from an EMBL/GenBank/DDBJ whole genome shotgun (WGS) entry which is preliminary data.</text>
</comment>
<dbReference type="SUPFAM" id="SSF52218">
    <property type="entry name" value="Flavoproteins"/>
    <property type="match status" value="1"/>
</dbReference>
<dbReference type="InterPro" id="IPR050712">
    <property type="entry name" value="NAD(P)H-dep_reductase"/>
</dbReference>
<evidence type="ECO:0000259" key="1">
    <source>
        <dbReference type="Pfam" id="PF03358"/>
    </source>
</evidence>
<dbReference type="PANTHER" id="PTHR30543">
    <property type="entry name" value="CHROMATE REDUCTASE"/>
    <property type="match status" value="1"/>
</dbReference>
<dbReference type="RefSeq" id="WP_070703215.1">
    <property type="nucleotide sequence ID" value="NZ_PKIZ01000002.1"/>
</dbReference>
<dbReference type="GO" id="GO:0010181">
    <property type="term" value="F:FMN binding"/>
    <property type="evidence" value="ECO:0007669"/>
    <property type="project" value="TreeGrafter"/>
</dbReference>
<dbReference type="InterPro" id="IPR029039">
    <property type="entry name" value="Flavoprotein-like_sf"/>
</dbReference>
<dbReference type="Gene3D" id="3.40.50.360">
    <property type="match status" value="1"/>
</dbReference>
<dbReference type="PANTHER" id="PTHR30543:SF21">
    <property type="entry name" value="NAD(P)H-DEPENDENT FMN REDUCTASE LOT6"/>
    <property type="match status" value="1"/>
</dbReference>
<dbReference type="GO" id="GO:0016491">
    <property type="term" value="F:oxidoreductase activity"/>
    <property type="evidence" value="ECO:0007669"/>
    <property type="project" value="InterPro"/>
</dbReference>
<accession>A0A2I1PDE7</accession>
<dbReference type="GO" id="GO:0005829">
    <property type="term" value="C:cytosol"/>
    <property type="evidence" value="ECO:0007669"/>
    <property type="project" value="TreeGrafter"/>
</dbReference>
<keyword evidence="3" id="KW-1185">Reference proteome</keyword>
<reference evidence="2 3" key="1">
    <citation type="submission" date="2017-12" db="EMBL/GenBank/DDBJ databases">
        <title>Phylogenetic diversity of female urinary microbiome.</title>
        <authorList>
            <person name="Thomas-White K."/>
            <person name="Wolfe A.J."/>
        </authorList>
    </citation>
    <scope>NUCLEOTIDE SEQUENCE [LARGE SCALE GENOMIC DNA]</scope>
    <source>
        <strain evidence="2 3">UMB1298</strain>
    </source>
</reference>
<proteinExistence type="predicted"/>
<name>A0A2I1PDE7_9MICO</name>